<evidence type="ECO:0000313" key="3">
    <source>
        <dbReference type="Proteomes" id="UP000236642"/>
    </source>
</evidence>
<accession>A0A2H5Y9B5</accession>
<feature type="transmembrane region" description="Helical" evidence="1">
    <location>
        <begin position="9"/>
        <end position="26"/>
    </location>
</feature>
<feature type="transmembrane region" description="Helical" evidence="1">
    <location>
        <begin position="296"/>
        <end position="316"/>
    </location>
</feature>
<feature type="transmembrane region" description="Helical" evidence="1">
    <location>
        <begin position="212"/>
        <end position="230"/>
    </location>
</feature>
<dbReference type="AlphaFoldDB" id="A0A2H5Y9B5"/>
<comment type="caution">
    <text evidence="2">The sequence shown here is derived from an EMBL/GenBank/DDBJ whole genome shotgun (WGS) entry which is preliminary data.</text>
</comment>
<feature type="transmembrane region" description="Helical" evidence="1">
    <location>
        <begin position="264"/>
        <end position="284"/>
    </location>
</feature>
<keyword evidence="1" id="KW-0472">Membrane</keyword>
<proteinExistence type="predicted"/>
<feature type="transmembrane region" description="Helical" evidence="1">
    <location>
        <begin position="84"/>
        <end position="102"/>
    </location>
</feature>
<evidence type="ECO:0000256" key="1">
    <source>
        <dbReference type="SAM" id="Phobius"/>
    </source>
</evidence>
<feature type="transmembrane region" description="Helical" evidence="1">
    <location>
        <begin position="237"/>
        <end position="258"/>
    </location>
</feature>
<organism evidence="2 3">
    <name type="scientific">Candidatus Thermoflexus japonica</name>
    <dbReference type="NCBI Taxonomy" id="2035417"/>
    <lineage>
        <taxon>Bacteria</taxon>
        <taxon>Bacillati</taxon>
        <taxon>Chloroflexota</taxon>
        <taxon>Thermoflexia</taxon>
        <taxon>Thermoflexales</taxon>
        <taxon>Thermoflexaceae</taxon>
        <taxon>Thermoflexus</taxon>
    </lineage>
</organism>
<dbReference type="EMBL" id="BEHY01000097">
    <property type="protein sequence ID" value="GBD10045.1"/>
    <property type="molecule type" value="Genomic_DNA"/>
</dbReference>
<dbReference type="Proteomes" id="UP000236642">
    <property type="component" value="Unassembled WGS sequence"/>
</dbReference>
<reference evidence="3" key="1">
    <citation type="submission" date="2017-09" db="EMBL/GenBank/DDBJ databases">
        <title>Metaegenomics of thermophilic ammonia-oxidizing enrichment culture.</title>
        <authorList>
            <person name="Kato S."/>
            <person name="Suzuki K."/>
        </authorList>
    </citation>
    <scope>NUCLEOTIDE SEQUENCE [LARGE SCALE GENOMIC DNA]</scope>
</reference>
<keyword evidence="1" id="KW-1133">Transmembrane helix</keyword>
<protein>
    <submittedName>
        <fullName evidence="2">Uncharacterized protein</fullName>
    </submittedName>
</protein>
<gene>
    <name evidence="2" type="ORF">HRbin22_02308</name>
</gene>
<feature type="transmembrane region" description="Helical" evidence="1">
    <location>
        <begin position="155"/>
        <end position="176"/>
    </location>
</feature>
<keyword evidence="1" id="KW-0812">Transmembrane</keyword>
<name>A0A2H5Y9B5_9CHLR</name>
<evidence type="ECO:0000313" key="2">
    <source>
        <dbReference type="EMBL" id="GBD10045.1"/>
    </source>
</evidence>
<sequence length="365" mass="39762">MREIRHRSILVGVWFGILMILFRPQLHGMDTVAYYAWLRAAAIRHSLDVSEDGPPDRFAGLRPGRGADGVAGLAAGVLHVAHPFMAHAVDFFVNALFLWEWARVNPPSGRDRLRLGLIGGLAATVRYQNASLLIWPALEDLARLRRAPREGLSRLAALGIGAGIGFLPQMIVWRVVFGQWVVGNPYGIAGAGSFDGRAPHLLEVLFSTNRGLFLWTPIATFALLGLIGPLRRTCPRWAHFILAQTGAQIYIVGSWSAWSGAAAFGPRLLTGLFAGFALGLAALYEAIRARWGMRPVLALSGVAVAWNLILLARYGLGDVPRMGPVPLTDLWLGQLTFPMRALERVGWLIQGLLRQDPLDGAPPGL</sequence>